<sequence>MKVNKSIDANNPHKRQPVTSNHLIVPLGYKPTLPSSTILPIEIDGLQVTSYRAWQNLAFEFGSHEGS</sequence>
<name>A0A5N6RTX8_9ROSI</name>
<proteinExistence type="predicted"/>
<evidence type="ECO:0000313" key="2">
    <source>
        <dbReference type="Proteomes" id="UP000327013"/>
    </source>
</evidence>
<protein>
    <submittedName>
        <fullName evidence="1">Uncharacterized protein</fullName>
    </submittedName>
</protein>
<organism evidence="1 2">
    <name type="scientific">Carpinus fangiana</name>
    <dbReference type="NCBI Taxonomy" id="176857"/>
    <lineage>
        <taxon>Eukaryota</taxon>
        <taxon>Viridiplantae</taxon>
        <taxon>Streptophyta</taxon>
        <taxon>Embryophyta</taxon>
        <taxon>Tracheophyta</taxon>
        <taxon>Spermatophyta</taxon>
        <taxon>Magnoliopsida</taxon>
        <taxon>eudicotyledons</taxon>
        <taxon>Gunneridae</taxon>
        <taxon>Pentapetalae</taxon>
        <taxon>rosids</taxon>
        <taxon>fabids</taxon>
        <taxon>Fagales</taxon>
        <taxon>Betulaceae</taxon>
        <taxon>Carpinus</taxon>
    </lineage>
</organism>
<dbReference type="AlphaFoldDB" id="A0A5N6RTX8"/>
<dbReference type="Proteomes" id="UP000327013">
    <property type="component" value="Chromosome 8"/>
</dbReference>
<keyword evidence="2" id="KW-1185">Reference proteome</keyword>
<gene>
    <name evidence="1" type="ORF">FH972_020595</name>
</gene>
<evidence type="ECO:0000313" key="1">
    <source>
        <dbReference type="EMBL" id="KAE8125825.1"/>
    </source>
</evidence>
<reference evidence="1 2" key="1">
    <citation type="submission" date="2019-06" db="EMBL/GenBank/DDBJ databases">
        <title>A chromosomal-level reference genome of Carpinus fangiana (Coryloideae, Betulaceae).</title>
        <authorList>
            <person name="Yang X."/>
            <person name="Wang Z."/>
            <person name="Zhang L."/>
            <person name="Hao G."/>
            <person name="Liu J."/>
            <person name="Yang Y."/>
        </authorList>
    </citation>
    <scope>NUCLEOTIDE SEQUENCE [LARGE SCALE GENOMIC DNA]</scope>
    <source>
        <strain evidence="1">Cfa_2016G</strain>
        <tissue evidence="1">Leaf</tissue>
    </source>
</reference>
<dbReference type="EMBL" id="CM017328">
    <property type="protein sequence ID" value="KAE8125825.1"/>
    <property type="molecule type" value="Genomic_DNA"/>
</dbReference>
<accession>A0A5N6RTX8</accession>